<dbReference type="AlphaFoldDB" id="A0A1H6YY72"/>
<sequence>QVVAFCRHLLRHVQGKLVVLMDNARIHKTKALRAFVEQQPRLTVEYLPPYAPELNPIERLWAYVKGSVLANFCPKDVGELKGRLNSAWQRVRYVQLPRRLTCSHSSSPT</sequence>
<gene>
    <name evidence="2" type="ORF">SAMN04488058_107147</name>
</gene>
<dbReference type="RefSeq" id="WP_218142871.1">
    <property type="nucleotide sequence ID" value="NZ_FNZA01000007.1"/>
</dbReference>
<accession>A0A1H6YY72</accession>
<dbReference type="Pfam" id="PF13358">
    <property type="entry name" value="DDE_3"/>
    <property type="match status" value="1"/>
</dbReference>
<dbReference type="EMBL" id="FNZA01000007">
    <property type="protein sequence ID" value="SEJ41665.1"/>
    <property type="molecule type" value="Genomic_DNA"/>
</dbReference>
<reference evidence="3" key="1">
    <citation type="submission" date="2016-10" db="EMBL/GenBank/DDBJ databases">
        <authorList>
            <person name="Varghese N."/>
            <person name="Submissions S."/>
        </authorList>
    </citation>
    <scope>NUCLEOTIDE SEQUENCE [LARGE SCALE GENOMIC DNA]</scope>
    <source>
        <strain evidence="3">CGMCC 1.10218</strain>
    </source>
</reference>
<organism evidence="2 3">
    <name type="scientific">Deinococcus reticulitermitis</name>
    <dbReference type="NCBI Taxonomy" id="856736"/>
    <lineage>
        <taxon>Bacteria</taxon>
        <taxon>Thermotogati</taxon>
        <taxon>Deinococcota</taxon>
        <taxon>Deinococci</taxon>
        <taxon>Deinococcales</taxon>
        <taxon>Deinococcaceae</taxon>
        <taxon>Deinococcus</taxon>
    </lineage>
</organism>
<dbReference type="Proteomes" id="UP000199223">
    <property type="component" value="Unassembled WGS sequence"/>
</dbReference>
<evidence type="ECO:0000313" key="2">
    <source>
        <dbReference type="EMBL" id="SEJ41665.1"/>
    </source>
</evidence>
<keyword evidence="3" id="KW-1185">Reference proteome</keyword>
<feature type="non-terminal residue" evidence="2">
    <location>
        <position position="1"/>
    </location>
</feature>
<dbReference type="Gene3D" id="3.30.420.10">
    <property type="entry name" value="Ribonuclease H-like superfamily/Ribonuclease H"/>
    <property type="match status" value="1"/>
</dbReference>
<dbReference type="GO" id="GO:0003676">
    <property type="term" value="F:nucleic acid binding"/>
    <property type="evidence" value="ECO:0007669"/>
    <property type="project" value="InterPro"/>
</dbReference>
<feature type="domain" description="Tc1-like transposase DDE" evidence="1">
    <location>
        <begin position="2"/>
        <end position="80"/>
    </location>
</feature>
<evidence type="ECO:0000259" key="1">
    <source>
        <dbReference type="Pfam" id="PF13358"/>
    </source>
</evidence>
<dbReference type="InterPro" id="IPR036397">
    <property type="entry name" value="RNaseH_sf"/>
</dbReference>
<name>A0A1H6YY72_9DEIO</name>
<dbReference type="InterPro" id="IPR038717">
    <property type="entry name" value="Tc1-like_DDE_dom"/>
</dbReference>
<protein>
    <submittedName>
        <fullName evidence="2">Transposase</fullName>
    </submittedName>
</protein>
<proteinExistence type="predicted"/>
<evidence type="ECO:0000313" key="3">
    <source>
        <dbReference type="Proteomes" id="UP000199223"/>
    </source>
</evidence>